<dbReference type="Proteomes" id="UP000579281">
    <property type="component" value="Unassembled WGS sequence"/>
</dbReference>
<dbReference type="EMBL" id="JACHEN010000001">
    <property type="protein sequence ID" value="MBB6214119.1"/>
    <property type="molecule type" value="Genomic_DNA"/>
</dbReference>
<proteinExistence type="predicted"/>
<accession>A0A841KVA2</accession>
<evidence type="ECO:0000313" key="2">
    <source>
        <dbReference type="Proteomes" id="UP000579281"/>
    </source>
</evidence>
<dbReference type="RefSeq" id="WP_184307236.1">
    <property type="nucleotide sequence ID" value="NZ_JACHEN010000001.1"/>
</dbReference>
<reference evidence="1 2" key="1">
    <citation type="submission" date="2020-08" db="EMBL/GenBank/DDBJ databases">
        <title>Genomic Encyclopedia of Type Strains, Phase IV (KMG-IV): sequencing the most valuable type-strain genomes for metagenomic binning, comparative biology and taxonomic classification.</title>
        <authorList>
            <person name="Goeker M."/>
        </authorList>
    </citation>
    <scope>NUCLEOTIDE SEQUENCE [LARGE SCALE GENOMIC DNA]</scope>
    <source>
        <strain evidence="1 2">DSM 103526</strain>
    </source>
</reference>
<dbReference type="AlphaFoldDB" id="A0A841KVA2"/>
<gene>
    <name evidence="1" type="ORF">HNQ80_000188</name>
</gene>
<sequence>MKYTINSFQVDIINCINLCKAEIVKRKKDISGESTMEQLENVILPELEALLQKAKVGNLPPKADRYLNSFANAFRVWGWDMETPTELFVKLTELNNNYRDLEE</sequence>
<comment type="caution">
    <text evidence="1">The sequence shown here is derived from an EMBL/GenBank/DDBJ whole genome shotgun (WGS) entry which is preliminary data.</text>
</comment>
<organism evidence="1 2">
    <name type="scientific">Anaerosolibacter carboniphilus</name>
    <dbReference type="NCBI Taxonomy" id="1417629"/>
    <lineage>
        <taxon>Bacteria</taxon>
        <taxon>Bacillati</taxon>
        <taxon>Bacillota</taxon>
        <taxon>Clostridia</taxon>
        <taxon>Peptostreptococcales</taxon>
        <taxon>Thermotaleaceae</taxon>
        <taxon>Anaerosolibacter</taxon>
    </lineage>
</organism>
<name>A0A841KVA2_9FIRM</name>
<protein>
    <submittedName>
        <fullName evidence="1">Uncharacterized protein</fullName>
    </submittedName>
</protein>
<keyword evidence="2" id="KW-1185">Reference proteome</keyword>
<evidence type="ECO:0000313" key="1">
    <source>
        <dbReference type="EMBL" id="MBB6214119.1"/>
    </source>
</evidence>